<gene>
    <name evidence="1" type="ORF">NCTC12126_01091</name>
</gene>
<dbReference type="InterPro" id="IPR058979">
    <property type="entry name" value="LysC-like"/>
</dbReference>
<organism evidence="1 2">
    <name type="scientific">Enterobacter cancerogenus</name>
    <dbReference type="NCBI Taxonomy" id="69218"/>
    <lineage>
        <taxon>Bacteria</taxon>
        <taxon>Pseudomonadati</taxon>
        <taxon>Pseudomonadota</taxon>
        <taxon>Gammaproteobacteria</taxon>
        <taxon>Enterobacterales</taxon>
        <taxon>Enterobacteriaceae</taxon>
        <taxon>Enterobacter</taxon>
        <taxon>Enterobacter cloacae complex</taxon>
    </lineage>
</organism>
<dbReference type="EMBL" id="CAADIW010000005">
    <property type="protein sequence ID" value="VFS15017.1"/>
    <property type="molecule type" value="Genomic_DNA"/>
</dbReference>
<dbReference type="InterPro" id="IPR047737">
    <property type="entry name" value="LysC"/>
</dbReference>
<protein>
    <recommendedName>
        <fullName evidence="3">Peptidase</fullName>
    </recommendedName>
</protein>
<dbReference type="Pfam" id="PF23793">
    <property type="entry name" value="LysC"/>
    <property type="match status" value="1"/>
</dbReference>
<proteinExistence type="predicted"/>
<sequence length="95" mass="10838">MITCFNSYILHLARIVVPVVPCLMMLSGCSETVPELLPCPQMIIPEYLLAPCELPDYQIRTWGDFPYFTSRLQLAINKCNSDKEALRSLLLLQHP</sequence>
<evidence type="ECO:0008006" key="3">
    <source>
        <dbReference type="Google" id="ProtNLM"/>
    </source>
</evidence>
<dbReference type="NCBIfam" id="NF038368">
    <property type="entry name" value="P2_Rz1"/>
    <property type="match status" value="1"/>
</dbReference>
<dbReference type="Proteomes" id="UP000351155">
    <property type="component" value="Unassembled WGS sequence"/>
</dbReference>
<evidence type="ECO:0000313" key="1">
    <source>
        <dbReference type="EMBL" id="VFS15017.1"/>
    </source>
</evidence>
<dbReference type="AlphaFoldDB" id="A0A484WW71"/>
<reference evidence="1 2" key="1">
    <citation type="submission" date="2019-03" db="EMBL/GenBank/DDBJ databases">
        <authorList>
            <consortium name="Pathogen Informatics"/>
        </authorList>
    </citation>
    <scope>NUCLEOTIDE SEQUENCE [LARGE SCALE GENOMIC DNA]</scope>
    <source>
        <strain evidence="1 2">NCTC12126</strain>
    </source>
</reference>
<name>A0A484WW71_9ENTR</name>
<evidence type="ECO:0000313" key="2">
    <source>
        <dbReference type="Proteomes" id="UP000351155"/>
    </source>
</evidence>
<accession>A0A484WW71</accession>